<reference evidence="9" key="1">
    <citation type="submission" date="2020-11" db="EMBL/GenBank/DDBJ databases">
        <authorList>
            <person name="Tran Van P."/>
        </authorList>
    </citation>
    <scope>NUCLEOTIDE SEQUENCE</scope>
</reference>
<keyword evidence="7" id="KW-0139">CF(1)</keyword>
<organism evidence="9">
    <name type="scientific">Cyprideis torosa</name>
    <dbReference type="NCBI Taxonomy" id="163714"/>
    <lineage>
        <taxon>Eukaryota</taxon>
        <taxon>Metazoa</taxon>
        <taxon>Ecdysozoa</taxon>
        <taxon>Arthropoda</taxon>
        <taxon>Crustacea</taxon>
        <taxon>Oligostraca</taxon>
        <taxon>Ostracoda</taxon>
        <taxon>Podocopa</taxon>
        <taxon>Podocopida</taxon>
        <taxon>Cytherocopina</taxon>
        <taxon>Cytheroidea</taxon>
        <taxon>Cytherideidae</taxon>
        <taxon>Cyprideis</taxon>
    </lineage>
</organism>
<evidence type="ECO:0000256" key="6">
    <source>
        <dbReference type="ARBA" id="ARBA00023136"/>
    </source>
</evidence>
<evidence type="ECO:0000256" key="3">
    <source>
        <dbReference type="ARBA" id="ARBA00022448"/>
    </source>
</evidence>
<evidence type="ECO:0000256" key="4">
    <source>
        <dbReference type="ARBA" id="ARBA00022781"/>
    </source>
</evidence>
<keyword evidence="3" id="KW-0813">Transport</keyword>
<dbReference type="GO" id="GO:0045259">
    <property type="term" value="C:proton-transporting ATP synthase complex"/>
    <property type="evidence" value="ECO:0007669"/>
    <property type="project" value="UniProtKB-KW"/>
</dbReference>
<evidence type="ECO:0000256" key="8">
    <source>
        <dbReference type="ARBA" id="ARBA00023310"/>
    </source>
</evidence>
<evidence type="ECO:0000256" key="2">
    <source>
        <dbReference type="ARBA" id="ARBA00007681"/>
    </source>
</evidence>
<dbReference type="InterPro" id="IPR000131">
    <property type="entry name" value="ATP_synth_F1_gsu"/>
</dbReference>
<dbReference type="Pfam" id="PF00231">
    <property type="entry name" value="ATP-synt"/>
    <property type="match status" value="1"/>
</dbReference>
<dbReference type="SUPFAM" id="SSF52943">
    <property type="entry name" value="ATP synthase (F1-ATPase), gamma subunit"/>
    <property type="match status" value="1"/>
</dbReference>
<evidence type="ECO:0000256" key="5">
    <source>
        <dbReference type="ARBA" id="ARBA00023065"/>
    </source>
</evidence>
<comment type="subcellular location">
    <subcellularLocation>
        <location evidence="1">Membrane</location>
        <topology evidence="1">Peripheral membrane protein</topology>
    </subcellularLocation>
</comment>
<dbReference type="Gene3D" id="3.40.1380.10">
    <property type="match status" value="1"/>
</dbReference>
<dbReference type="GO" id="GO:0046933">
    <property type="term" value="F:proton-transporting ATP synthase activity, rotational mechanism"/>
    <property type="evidence" value="ECO:0007669"/>
    <property type="project" value="InterPro"/>
</dbReference>
<protein>
    <submittedName>
        <fullName evidence="9">Uncharacterized protein</fullName>
    </submittedName>
</protein>
<dbReference type="InterPro" id="IPR035968">
    <property type="entry name" value="ATP_synth_F1_ATPase_gsu"/>
</dbReference>
<name>A0A7R8WTU1_9CRUS</name>
<keyword evidence="4" id="KW-0375">Hydrogen ion transport</keyword>
<keyword evidence="8" id="KW-0066">ATP synthesis</keyword>
<proteinExistence type="inferred from homology"/>
<feature type="non-terminal residue" evidence="9">
    <location>
        <position position="65"/>
    </location>
</feature>
<keyword evidence="5" id="KW-0406">Ion transport</keyword>
<evidence type="ECO:0000256" key="1">
    <source>
        <dbReference type="ARBA" id="ARBA00004170"/>
    </source>
</evidence>
<accession>A0A7R8WTU1</accession>
<gene>
    <name evidence="9" type="ORF">CTOB1V02_LOCUS15869</name>
</gene>
<comment type="similarity">
    <text evidence="2">Belongs to the ATPase gamma chain family.</text>
</comment>
<keyword evidence="6" id="KW-0472">Membrane</keyword>
<sequence length="65" mass="6992">MVSAAKLRKAQTAITEMRPYADKLDAIMVNILSNADSAVADKYAEVRKDVNNIAIVVVSSNRGLA</sequence>
<evidence type="ECO:0000313" key="9">
    <source>
        <dbReference type="EMBL" id="CAD7238054.1"/>
    </source>
</evidence>
<dbReference type="EMBL" id="OB695439">
    <property type="protein sequence ID" value="CAD7238054.1"/>
    <property type="molecule type" value="Genomic_DNA"/>
</dbReference>
<dbReference type="AlphaFoldDB" id="A0A7R8WTU1"/>
<evidence type="ECO:0000256" key="7">
    <source>
        <dbReference type="ARBA" id="ARBA00023196"/>
    </source>
</evidence>